<organism evidence="7 8">
    <name type="scientific">Haemonchus contortus</name>
    <name type="common">Barber pole worm</name>
    <dbReference type="NCBI Taxonomy" id="6289"/>
    <lineage>
        <taxon>Eukaryota</taxon>
        <taxon>Metazoa</taxon>
        <taxon>Ecdysozoa</taxon>
        <taxon>Nematoda</taxon>
        <taxon>Chromadorea</taxon>
        <taxon>Rhabditida</taxon>
        <taxon>Rhabditina</taxon>
        <taxon>Rhabditomorpha</taxon>
        <taxon>Strongyloidea</taxon>
        <taxon>Trichostrongylidae</taxon>
        <taxon>Haemonchus</taxon>
    </lineage>
</organism>
<evidence type="ECO:0000313" key="7">
    <source>
        <dbReference type="Proteomes" id="UP000025227"/>
    </source>
</evidence>
<feature type="compositionally biased region" description="Low complexity" evidence="5">
    <location>
        <begin position="205"/>
        <end position="222"/>
    </location>
</feature>
<dbReference type="WBParaSite" id="HCON_00155660-00001">
    <property type="protein sequence ID" value="HCON_00155660-00001"/>
    <property type="gene ID" value="HCON_00155660"/>
</dbReference>
<dbReference type="Proteomes" id="UP000025227">
    <property type="component" value="Unplaced"/>
</dbReference>
<dbReference type="InterPro" id="IPR013083">
    <property type="entry name" value="Znf_RING/FYVE/PHD"/>
</dbReference>
<sequence>MASNLKKKTTSTCPFGEGFYSKITKLMLSKEPTAVKELKECVKIVSAAKLTPSDEFWDSGDEISSLDTPSSSLSTISSSPDIRGIQIKKAAVERPRIIQLDTVPTAEKRGPAKAKVDPPPVPEKKRKVPLVLPGARRSDDSDSDDAKAAEKPCKKCGEKTASATNSMLTCEGCHVSYHQKCHKPEITTQQSTDPRFIFLCSECGSRGVSSSKSRSSSPKLSVKAAEISSQNRGSGLAPRSGSDISATFEAYKRKKERQVKTKAALSK</sequence>
<dbReference type="PROSITE" id="PS50016">
    <property type="entry name" value="ZF_PHD_2"/>
    <property type="match status" value="1"/>
</dbReference>
<dbReference type="InterPro" id="IPR019786">
    <property type="entry name" value="Zinc_finger_PHD-type_CS"/>
</dbReference>
<dbReference type="Pfam" id="PF00628">
    <property type="entry name" value="PHD"/>
    <property type="match status" value="1"/>
</dbReference>
<feature type="compositionally biased region" description="Basic and acidic residues" evidence="5">
    <location>
        <begin position="136"/>
        <end position="158"/>
    </location>
</feature>
<dbReference type="OMA" id="HQKCARP"/>
<feature type="compositionally biased region" description="Basic and acidic residues" evidence="5">
    <location>
        <begin position="106"/>
        <end position="116"/>
    </location>
</feature>
<protein>
    <submittedName>
        <fullName evidence="8">PHD-type domain-containing protein</fullName>
    </submittedName>
</protein>
<feature type="compositionally biased region" description="Low complexity" evidence="5">
    <location>
        <begin position="63"/>
        <end position="78"/>
    </location>
</feature>
<dbReference type="GO" id="GO:0008270">
    <property type="term" value="F:zinc ion binding"/>
    <property type="evidence" value="ECO:0007669"/>
    <property type="project" value="UniProtKB-KW"/>
</dbReference>
<dbReference type="InterPro" id="IPR001965">
    <property type="entry name" value="Znf_PHD"/>
</dbReference>
<dbReference type="PROSITE" id="PS01359">
    <property type="entry name" value="ZF_PHD_1"/>
    <property type="match status" value="1"/>
</dbReference>
<feature type="region of interest" description="Disordered" evidence="5">
    <location>
        <begin position="103"/>
        <end position="161"/>
    </location>
</feature>
<feature type="region of interest" description="Disordered" evidence="5">
    <location>
        <begin position="57"/>
        <end position="78"/>
    </location>
</feature>
<keyword evidence="1" id="KW-0479">Metal-binding</keyword>
<name>A0A7I4YZU4_HAECO</name>
<feature type="region of interest" description="Disordered" evidence="5">
    <location>
        <begin position="205"/>
        <end position="243"/>
    </location>
</feature>
<dbReference type="AlphaFoldDB" id="A0A7I4YZU4"/>
<evidence type="ECO:0000256" key="3">
    <source>
        <dbReference type="ARBA" id="ARBA00022833"/>
    </source>
</evidence>
<evidence type="ECO:0000256" key="1">
    <source>
        <dbReference type="ARBA" id="ARBA00022723"/>
    </source>
</evidence>
<keyword evidence="3" id="KW-0862">Zinc</keyword>
<proteinExistence type="predicted"/>
<evidence type="ECO:0000256" key="5">
    <source>
        <dbReference type="SAM" id="MobiDB-lite"/>
    </source>
</evidence>
<reference evidence="8" key="1">
    <citation type="submission" date="2020-12" db="UniProtKB">
        <authorList>
            <consortium name="WormBaseParasite"/>
        </authorList>
    </citation>
    <scope>IDENTIFICATION</scope>
    <source>
        <strain evidence="8">MHco3</strain>
    </source>
</reference>
<dbReference type="SMART" id="SM00249">
    <property type="entry name" value="PHD"/>
    <property type="match status" value="1"/>
</dbReference>
<evidence type="ECO:0000256" key="2">
    <source>
        <dbReference type="ARBA" id="ARBA00022771"/>
    </source>
</evidence>
<evidence type="ECO:0000259" key="6">
    <source>
        <dbReference type="PROSITE" id="PS50016"/>
    </source>
</evidence>
<feature type="domain" description="PHD-type" evidence="6">
    <location>
        <begin position="150"/>
        <end position="206"/>
    </location>
</feature>
<keyword evidence="7" id="KW-1185">Reference proteome</keyword>
<dbReference type="InterPro" id="IPR019787">
    <property type="entry name" value="Znf_PHD-finger"/>
</dbReference>
<dbReference type="Gene3D" id="3.30.40.10">
    <property type="entry name" value="Zinc/RING finger domain, C3HC4 (zinc finger)"/>
    <property type="match status" value="1"/>
</dbReference>
<dbReference type="OrthoDB" id="5863171at2759"/>
<accession>A0A7I4YZU4</accession>
<dbReference type="InterPro" id="IPR011011">
    <property type="entry name" value="Znf_FYVE_PHD"/>
</dbReference>
<keyword evidence="2 4" id="KW-0863">Zinc-finger</keyword>
<dbReference type="SUPFAM" id="SSF57903">
    <property type="entry name" value="FYVE/PHD zinc finger"/>
    <property type="match status" value="1"/>
</dbReference>
<evidence type="ECO:0000313" key="8">
    <source>
        <dbReference type="WBParaSite" id="HCON_00155660-00001"/>
    </source>
</evidence>
<evidence type="ECO:0000256" key="4">
    <source>
        <dbReference type="PROSITE-ProRule" id="PRU00146"/>
    </source>
</evidence>